<name>N2BFQ4_9FIRM</name>
<dbReference type="Proteomes" id="UP000012589">
    <property type="component" value="Unassembled WGS sequence"/>
</dbReference>
<dbReference type="Pfam" id="PF18907">
    <property type="entry name" value="DUF5662"/>
    <property type="match status" value="1"/>
</dbReference>
<proteinExistence type="predicted"/>
<dbReference type="EMBL" id="AQFT01000005">
    <property type="protein sequence ID" value="EMZ38981.1"/>
    <property type="molecule type" value="Genomic_DNA"/>
</dbReference>
<dbReference type="InterPro" id="IPR043721">
    <property type="entry name" value="DUF5662"/>
</dbReference>
<evidence type="ECO:0000313" key="1">
    <source>
        <dbReference type="EMBL" id="EMZ38981.1"/>
    </source>
</evidence>
<evidence type="ECO:0008006" key="3">
    <source>
        <dbReference type="Google" id="ProtNLM"/>
    </source>
</evidence>
<dbReference type="STRING" id="1235802.C823_00144"/>
<dbReference type="HOGENOM" id="CLU_095585_0_0_9"/>
<sequence>MKLLHNATGHIKTINHHKKLVMQACFRLGLYRQGLMHDLSKYTWPELRIGLRYYRDDQSPHNGEREKYGYSTAWLHHKGRNKHHAEYWIDYTADADPSDRHVTGMKMPVRYVVEMFVDRVSASKNYRKEKYRDSDPLAYYEKRKHYMVVHEDTRKQLEILLHMLAEKGEEQTFQYIRRHILRNNHLEKLHHILRKRR</sequence>
<accession>N2BFQ4</accession>
<dbReference type="OrthoDB" id="9784470at2"/>
<dbReference type="AlphaFoldDB" id="N2BFQ4"/>
<evidence type="ECO:0000313" key="2">
    <source>
        <dbReference type="Proteomes" id="UP000012589"/>
    </source>
</evidence>
<keyword evidence="2" id="KW-1185">Reference proteome</keyword>
<gene>
    <name evidence="1" type="ORF">C823_00144</name>
</gene>
<organism evidence="1 2">
    <name type="scientific">Eubacterium plexicaudatum ASF492</name>
    <dbReference type="NCBI Taxonomy" id="1235802"/>
    <lineage>
        <taxon>Bacteria</taxon>
        <taxon>Bacillati</taxon>
        <taxon>Bacillota</taxon>
        <taxon>Clostridia</taxon>
        <taxon>Eubacteriales</taxon>
        <taxon>Eubacteriaceae</taxon>
        <taxon>Eubacterium</taxon>
    </lineage>
</organism>
<reference evidence="1 2" key="1">
    <citation type="journal article" date="2014" name="Genome Announc.">
        <title>Draft genome sequences of the altered schaedler flora, a defined bacterial community from gnotobiotic mice.</title>
        <authorList>
            <person name="Wannemuehler M.J."/>
            <person name="Overstreet A.M."/>
            <person name="Ward D.V."/>
            <person name="Phillips G.J."/>
        </authorList>
    </citation>
    <scope>NUCLEOTIDE SEQUENCE [LARGE SCALE GENOMIC DNA]</scope>
    <source>
        <strain evidence="1 2">ASF492</strain>
    </source>
</reference>
<comment type="caution">
    <text evidence="1">The sequence shown here is derived from an EMBL/GenBank/DDBJ whole genome shotgun (WGS) entry which is preliminary data.</text>
</comment>
<dbReference type="eggNOG" id="ENOG502ZRIE">
    <property type="taxonomic scope" value="Bacteria"/>
</dbReference>
<protein>
    <recommendedName>
        <fullName evidence="3">Catalase</fullName>
    </recommendedName>
</protein>